<dbReference type="InterPro" id="IPR025351">
    <property type="entry name" value="Pvc16_N"/>
</dbReference>
<dbReference type="Pfam" id="PF14065">
    <property type="entry name" value="Pvc16_N"/>
    <property type="match status" value="1"/>
</dbReference>
<evidence type="ECO:0000259" key="1">
    <source>
        <dbReference type="Pfam" id="PF14065"/>
    </source>
</evidence>
<sequence length="194" mass="21890">MLDALDATLELLLKQELPSDVPSGDTEVFISFDTPYQGAIKKKPAINCFLYDVQENMELRSGTWSVERHNGRAIKKRPPARIDCSYLITVWPQNEDDIQTEHQLLGEVMKVLLRYRRLPENFVADNFAGQEIPLRLISLRPSNLRSFGEFWQAMGGKDGTKPKVVLHCTVTISVSVDEIGEEAGLVGVYQPEDN</sequence>
<accession>A0A1Z4LU63</accession>
<evidence type="ECO:0000313" key="2">
    <source>
        <dbReference type="EMBL" id="BAY84785.1"/>
    </source>
</evidence>
<dbReference type="Proteomes" id="UP000218418">
    <property type="component" value="Chromosome"/>
</dbReference>
<dbReference type="EMBL" id="AP018227">
    <property type="protein sequence ID" value="BAY84785.1"/>
    <property type="molecule type" value="Genomic_DNA"/>
</dbReference>
<evidence type="ECO:0000313" key="3">
    <source>
        <dbReference type="Proteomes" id="UP000218418"/>
    </source>
</evidence>
<reference evidence="2 3" key="1">
    <citation type="submission" date="2017-06" db="EMBL/GenBank/DDBJ databases">
        <title>Genome sequencing of cyanobaciteial culture collection at National Institute for Environmental Studies (NIES).</title>
        <authorList>
            <person name="Hirose Y."/>
            <person name="Shimura Y."/>
            <person name="Fujisawa T."/>
            <person name="Nakamura Y."/>
            <person name="Kawachi M."/>
        </authorList>
    </citation>
    <scope>NUCLEOTIDE SEQUENCE [LARGE SCALE GENOMIC DNA]</scope>
    <source>
        <strain evidence="2 3">NIES-267</strain>
    </source>
</reference>
<name>A0A1Z4LU63_9CYAN</name>
<organism evidence="2 3">
    <name type="scientific">Calothrix parasitica NIES-267</name>
    <dbReference type="NCBI Taxonomy" id="1973488"/>
    <lineage>
        <taxon>Bacteria</taxon>
        <taxon>Bacillati</taxon>
        <taxon>Cyanobacteriota</taxon>
        <taxon>Cyanophyceae</taxon>
        <taxon>Nostocales</taxon>
        <taxon>Calotrichaceae</taxon>
        <taxon>Calothrix</taxon>
    </lineage>
</organism>
<gene>
    <name evidence="2" type="ORF">NIES267_42820</name>
</gene>
<dbReference type="OrthoDB" id="5514409at2"/>
<dbReference type="AlphaFoldDB" id="A0A1Z4LU63"/>
<protein>
    <recommendedName>
        <fullName evidence="1">Pvc16 N-terminal domain-containing protein</fullName>
    </recommendedName>
</protein>
<keyword evidence="3" id="KW-1185">Reference proteome</keyword>
<proteinExistence type="predicted"/>
<feature type="domain" description="Pvc16 N-terminal" evidence="1">
    <location>
        <begin position="5"/>
        <end position="173"/>
    </location>
</feature>